<dbReference type="PANTHER" id="PTHR43549">
    <property type="entry name" value="MULTIDRUG RESISTANCE PROTEIN YPNP-RELATED"/>
    <property type="match status" value="1"/>
</dbReference>
<proteinExistence type="predicted"/>
<dbReference type="PIRSF" id="PIRSF006603">
    <property type="entry name" value="DinF"/>
    <property type="match status" value="1"/>
</dbReference>
<feature type="transmembrane region" description="Helical" evidence="7">
    <location>
        <begin position="443"/>
        <end position="464"/>
    </location>
</feature>
<feature type="transmembrane region" description="Helical" evidence="7">
    <location>
        <begin position="194"/>
        <end position="214"/>
    </location>
</feature>
<feature type="transmembrane region" description="Helical" evidence="7">
    <location>
        <begin position="386"/>
        <end position="406"/>
    </location>
</feature>
<keyword evidence="2" id="KW-0813">Transport</keyword>
<organism evidence="8 9">
    <name type="scientific">Pseudaquabacterium pictum</name>
    <dbReference type="NCBI Taxonomy" id="2315236"/>
    <lineage>
        <taxon>Bacteria</taxon>
        <taxon>Pseudomonadati</taxon>
        <taxon>Pseudomonadota</taxon>
        <taxon>Betaproteobacteria</taxon>
        <taxon>Burkholderiales</taxon>
        <taxon>Sphaerotilaceae</taxon>
        <taxon>Pseudaquabacterium</taxon>
    </lineage>
</organism>
<accession>A0A480AJT3</accession>
<feature type="transmembrane region" description="Helical" evidence="7">
    <location>
        <begin position="345"/>
        <end position="366"/>
    </location>
</feature>
<dbReference type="GO" id="GO:0042910">
    <property type="term" value="F:xenobiotic transmembrane transporter activity"/>
    <property type="evidence" value="ECO:0007669"/>
    <property type="project" value="InterPro"/>
</dbReference>
<keyword evidence="9" id="KW-1185">Reference proteome</keyword>
<evidence type="ECO:0000313" key="9">
    <source>
        <dbReference type="Proteomes" id="UP000301751"/>
    </source>
</evidence>
<dbReference type="InterPro" id="IPR048279">
    <property type="entry name" value="MdtK-like"/>
</dbReference>
<feature type="transmembrane region" description="Helical" evidence="7">
    <location>
        <begin position="125"/>
        <end position="149"/>
    </location>
</feature>
<dbReference type="InterPro" id="IPR052031">
    <property type="entry name" value="Membrane_Transporter-Flippase"/>
</dbReference>
<evidence type="ECO:0000256" key="6">
    <source>
        <dbReference type="ARBA" id="ARBA00023136"/>
    </source>
</evidence>
<keyword evidence="6 7" id="KW-0472">Membrane</keyword>
<keyword evidence="4 7" id="KW-0812">Transmembrane</keyword>
<feature type="transmembrane region" description="Helical" evidence="7">
    <location>
        <begin position="226"/>
        <end position="247"/>
    </location>
</feature>
<dbReference type="GO" id="GO:0015297">
    <property type="term" value="F:antiporter activity"/>
    <property type="evidence" value="ECO:0007669"/>
    <property type="project" value="InterPro"/>
</dbReference>
<dbReference type="EMBL" id="BJCL01000001">
    <property type="protein sequence ID" value="GCL61276.1"/>
    <property type="molecule type" value="Genomic_DNA"/>
</dbReference>
<keyword evidence="3" id="KW-1003">Cell membrane</keyword>
<keyword evidence="5 7" id="KW-1133">Transmembrane helix</keyword>
<dbReference type="Pfam" id="PF01554">
    <property type="entry name" value="MatE"/>
    <property type="match status" value="2"/>
</dbReference>
<evidence type="ECO:0000256" key="4">
    <source>
        <dbReference type="ARBA" id="ARBA00022692"/>
    </source>
</evidence>
<dbReference type="AlphaFoldDB" id="A0A480AJT3"/>
<name>A0A480AJT3_9BURK</name>
<evidence type="ECO:0000313" key="8">
    <source>
        <dbReference type="EMBL" id="GCL61276.1"/>
    </source>
</evidence>
<evidence type="ECO:0000256" key="3">
    <source>
        <dbReference type="ARBA" id="ARBA00022475"/>
    </source>
</evidence>
<dbReference type="PANTHER" id="PTHR43549:SF3">
    <property type="entry name" value="MULTIDRUG RESISTANCE PROTEIN YPNP-RELATED"/>
    <property type="match status" value="1"/>
</dbReference>
<evidence type="ECO:0000256" key="2">
    <source>
        <dbReference type="ARBA" id="ARBA00022448"/>
    </source>
</evidence>
<dbReference type="GO" id="GO:0005886">
    <property type="term" value="C:plasma membrane"/>
    <property type="evidence" value="ECO:0007669"/>
    <property type="project" value="UniProtKB-SubCell"/>
</dbReference>
<reference evidence="9" key="1">
    <citation type="submission" date="2019-03" db="EMBL/GenBank/DDBJ databases">
        <title>Aquabacterium pictum sp.nov., the first bacteriochlorophyll a-containing freshwater bacterium in the genus Aquabacterium of the class Betaproteobacteria.</title>
        <authorList>
            <person name="Hirose S."/>
            <person name="Tank M."/>
            <person name="Hara E."/>
            <person name="Tamaki H."/>
            <person name="Takaichi S."/>
            <person name="Haruta S."/>
            <person name="Hanada S."/>
        </authorList>
    </citation>
    <scope>NUCLEOTIDE SEQUENCE [LARGE SCALE GENOMIC DNA]</scope>
    <source>
        <strain evidence="9">W35</strain>
    </source>
</reference>
<evidence type="ECO:0000256" key="5">
    <source>
        <dbReference type="ARBA" id="ARBA00022989"/>
    </source>
</evidence>
<evidence type="ECO:0000256" key="1">
    <source>
        <dbReference type="ARBA" id="ARBA00004429"/>
    </source>
</evidence>
<feature type="transmembrane region" description="Helical" evidence="7">
    <location>
        <begin position="313"/>
        <end position="333"/>
    </location>
</feature>
<dbReference type="Proteomes" id="UP000301751">
    <property type="component" value="Unassembled WGS sequence"/>
</dbReference>
<feature type="transmembrane region" description="Helical" evidence="7">
    <location>
        <begin position="161"/>
        <end position="182"/>
    </location>
</feature>
<evidence type="ECO:0000256" key="7">
    <source>
        <dbReference type="SAM" id="Phobius"/>
    </source>
</evidence>
<feature type="transmembrane region" description="Helical" evidence="7">
    <location>
        <begin position="418"/>
        <end position="437"/>
    </location>
</feature>
<feature type="transmembrane region" description="Helical" evidence="7">
    <location>
        <begin position="268"/>
        <end position="293"/>
    </location>
</feature>
<dbReference type="InterPro" id="IPR002528">
    <property type="entry name" value="MATE_fam"/>
</dbReference>
<comment type="subcellular location">
    <subcellularLocation>
        <location evidence="1">Cell inner membrane</location>
        <topology evidence="1">Multi-pass membrane protein</topology>
    </subcellularLocation>
</comment>
<gene>
    <name evidence="8" type="ORF">AQPW35_03570</name>
</gene>
<feature type="transmembrane region" description="Helical" evidence="7">
    <location>
        <begin position="67"/>
        <end position="87"/>
    </location>
</feature>
<protein>
    <submittedName>
        <fullName evidence="8">Cation efflux system protein</fullName>
    </submittedName>
</protein>
<sequence length="473" mass="48207">MHVQSIDPQDTTVTAAALNPNPAAPAARPPDPLLSAPLLPTLLRFALPNMLAMVATALAAIAETAYVGSFGVASLAGMALVFPLVMLQNMLSAGAMGGGVSSAVSRAFGAGDPARASALAVHAMWIGVAAGSVYMVLMLVFGPALFAALGGQGEALSQAVAYANVAFLGSVFIWLVNTFSSVIRGSGNMKVPSATLLIVAVAQVLIGGALGLGWGPLPRLGMAGVAAGQVVANFLGAAFLLSYLASGRAKVQLRVRSTPLQWPLARDILRVGAVACLSPLQTVLTILILTRLVAHFGTNALAGYGIGTRLEFLLVPIAFAIGVASVPLVGMAIGAGKVARARRAAWTAALLATGLLGVLGLVLAVAPQLWTQHFTTDPEVLAAAALYFHWAGPCYGLFGLGLSLYFSSLGAGKAFGPVMAGTVRLVLVAVGGAALAWAQTPPWTIYALVAFAMAAYGLSTVLAVRMTSWGVER</sequence>
<comment type="caution">
    <text evidence="8">The sequence shown here is derived from an EMBL/GenBank/DDBJ whole genome shotgun (WGS) entry which is preliminary data.</text>
</comment>